<evidence type="ECO:0000256" key="1">
    <source>
        <dbReference type="SAM" id="Phobius"/>
    </source>
</evidence>
<accession>A0ABT8WH00</accession>
<sequence length="125" mass="14163">MLKKLTPVITIIYSLALITVSLIKLSDIPDIGVSFGDKIFHFLAYFVLTVLWFYTFSYTFKFKKKKAIVFAVVLSVLFGIIIEVLQDSITIYRALDVYDVVANTLGAVFASILLWFKSSLHVKNT</sequence>
<comment type="caution">
    <text evidence="3">The sequence shown here is derived from an EMBL/GenBank/DDBJ whole genome shotgun (WGS) entry which is preliminary data.</text>
</comment>
<dbReference type="PANTHER" id="PTHR28008:SF1">
    <property type="entry name" value="DOMAIN PROTEIN, PUTATIVE (AFU_ORTHOLOGUE AFUA_3G10980)-RELATED"/>
    <property type="match status" value="1"/>
</dbReference>
<feature type="transmembrane region" description="Helical" evidence="1">
    <location>
        <begin position="38"/>
        <end position="55"/>
    </location>
</feature>
<feature type="transmembrane region" description="Helical" evidence="1">
    <location>
        <begin position="67"/>
        <end position="85"/>
    </location>
</feature>
<gene>
    <name evidence="3" type="ORF">Q4Q35_21760</name>
</gene>
<organism evidence="3 4">
    <name type="scientific">Flavivirga aquimarina</name>
    <dbReference type="NCBI Taxonomy" id="2027862"/>
    <lineage>
        <taxon>Bacteria</taxon>
        <taxon>Pseudomonadati</taxon>
        <taxon>Bacteroidota</taxon>
        <taxon>Flavobacteriia</taxon>
        <taxon>Flavobacteriales</taxon>
        <taxon>Flavobacteriaceae</taxon>
        <taxon>Flavivirga</taxon>
    </lineage>
</organism>
<keyword evidence="1" id="KW-0472">Membrane</keyword>
<name>A0ABT8WH00_9FLAO</name>
<feature type="transmembrane region" description="Helical" evidence="1">
    <location>
        <begin position="7"/>
        <end position="26"/>
    </location>
</feature>
<dbReference type="RefSeq" id="WP_303280181.1">
    <property type="nucleotide sequence ID" value="NZ_JAUOEK010000184.1"/>
</dbReference>
<keyword evidence="1" id="KW-0812">Transmembrane</keyword>
<dbReference type="Pfam" id="PF04892">
    <property type="entry name" value="VanZ"/>
    <property type="match status" value="1"/>
</dbReference>
<evidence type="ECO:0000313" key="3">
    <source>
        <dbReference type="EMBL" id="MDO5972437.1"/>
    </source>
</evidence>
<dbReference type="NCBIfam" id="NF037970">
    <property type="entry name" value="vanZ_1"/>
    <property type="match status" value="1"/>
</dbReference>
<evidence type="ECO:0000259" key="2">
    <source>
        <dbReference type="Pfam" id="PF04892"/>
    </source>
</evidence>
<dbReference type="InterPro" id="IPR006976">
    <property type="entry name" value="VanZ-like"/>
</dbReference>
<feature type="transmembrane region" description="Helical" evidence="1">
    <location>
        <begin position="97"/>
        <end position="116"/>
    </location>
</feature>
<proteinExistence type="predicted"/>
<reference evidence="3" key="1">
    <citation type="submission" date="2023-07" db="EMBL/GenBank/DDBJ databases">
        <title>Two novel species in the genus Flavivirga.</title>
        <authorList>
            <person name="Kwon K."/>
        </authorList>
    </citation>
    <scope>NUCLEOTIDE SEQUENCE</scope>
    <source>
        <strain evidence="3">KCTC 52353</strain>
    </source>
</reference>
<feature type="domain" description="VanZ-like" evidence="2">
    <location>
        <begin position="31"/>
        <end position="116"/>
    </location>
</feature>
<dbReference type="EMBL" id="JAUOEK010000184">
    <property type="protein sequence ID" value="MDO5972437.1"/>
    <property type="molecule type" value="Genomic_DNA"/>
</dbReference>
<dbReference type="Proteomes" id="UP001176883">
    <property type="component" value="Unassembled WGS sequence"/>
</dbReference>
<keyword evidence="4" id="KW-1185">Reference proteome</keyword>
<keyword evidence="1" id="KW-1133">Transmembrane helix</keyword>
<protein>
    <submittedName>
        <fullName evidence="3">VanZ family protein</fullName>
    </submittedName>
</protein>
<evidence type="ECO:0000313" key="4">
    <source>
        <dbReference type="Proteomes" id="UP001176883"/>
    </source>
</evidence>
<dbReference type="PANTHER" id="PTHR28008">
    <property type="entry name" value="DOMAIN PROTEIN, PUTATIVE (AFU_ORTHOLOGUE AFUA_3G10980)-RELATED"/>
    <property type="match status" value="1"/>
</dbReference>